<keyword evidence="2" id="KW-0680">Restriction system</keyword>
<keyword evidence="3" id="KW-0238">DNA-binding</keyword>
<evidence type="ECO:0000256" key="2">
    <source>
        <dbReference type="ARBA" id="ARBA00022747"/>
    </source>
</evidence>
<protein>
    <submittedName>
        <fullName evidence="5">Type I restriction enzyme S subunit</fullName>
    </submittedName>
</protein>
<evidence type="ECO:0000256" key="3">
    <source>
        <dbReference type="ARBA" id="ARBA00023125"/>
    </source>
</evidence>
<dbReference type="Pfam" id="PF01420">
    <property type="entry name" value="Methylase_S"/>
    <property type="match status" value="1"/>
</dbReference>
<sequence length="456" mass="51303">MTFPKYPEYKVSGVEWLGEVPAHWSLCRFKQVFQERVGRSRDGSGELLSVSAYWGVRPRSESREEGEHLSRADSLEGYKLCEAGDLVMNIMLAWNRGLGFAWQNGIVSPAYSVFSVVDGSEPKFLDYLVRSDEYTRYYKAFSAGVIDSRLRLYPEVFGRLTCALPNYDEQAHIATFLDHETSRIDALVEEQQRLIELLKEKRQAVISHAVTKGLDPDVPMKDSGVEWLGEVPAHWEVKPLRHLGECQNGINIGADAFGSGFPFVSYGDVYKNEVLPTNPKGLVQSSREDRERYSIKKGDVLFTRTLEMVEEIGFSSTCFQDIPSATFAGFLIRFRPDEGVLSPSFSRYFFGSQRLREFFVKEMEIVTRASLGQDLLKRMSVPIAPIQEQVRTAQHLDAITQKIDSLLDQARAAIKLLAERRSALISAAVTGKIDVRGWQPLAGSSVTADTTQSEMV</sequence>
<accession>A0A4R6HNK9</accession>
<dbReference type="InterPro" id="IPR051212">
    <property type="entry name" value="Type-I_RE_S_subunit"/>
</dbReference>
<proteinExistence type="inferred from homology"/>
<dbReference type="Proteomes" id="UP000295150">
    <property type="component" value="Unassembled WGS sequence"/>
</dbReference>
<evidence type="ECO:0000259" key="4">
    <source>
        <dbReference type="Pfam" id="PF01420"/>
    </source>
</evidence>
<evidence type="ECO:0000256" key="1">
    <source>
        <dbReference type="ARBA" id="ARBA00010923"/>
    </source>
</evidence>
<name>A0A4R6HNK9_9GAMM</name>
<dbReference type="InterPro" id="IPR000055">
    <property type="entry name" value="Restrct_endonuc_typeI_TRD"/>
</dbReference>
<comment type="caution">
    <text evidence="5">The sequence shown here is derived from an EMBL/GenBank/DDBJ whole genome shotgun (WGS) entry which is preliminary data.</text>
</comment>
<dbReference type="PANTHER" id="PTHR43140">
    <property type="entry name" value="TYPE-1 RESTRICTION ENZYME ECOKI SPECIFICITY PROTEIN"/>
    <property type="match status" value="1"/>
</dbReference>
<reference evidence="5 6" key="1">
    <citation type="submission" date="2019-03" db="EMBL/GenBank/DDBJ databases">
        <title>Freshwater and sediment microbial communities from various areas in North America, analyzing microbe dynamics in response to fracking.</title>
        <authorList>
            <person name="Lamendella R."/>
        </authorList>
    </citation>
    <scope>NUCLEOTIDE SEQUENCE [LARGE SCALE GENOMIC DNA]</scope>
    <source>
        <strain evidence="5 6">1_TX</strain>
    </source>
</reference>
<dbReference type="EMBL" id="SNWH01000006">
    <property type="protein sequence ID" value="TDO09897.1"/>
    <property type="molecule type" value="Genomic_DNA"/>
</dbReference>
<evidence type="ECO:0000313" key="5">
    <source>
        <dbReference type="EMBL" id="TDO09897.1"/>
    </source>
</evidence>
<dbReference type="PANTHER" id="PTHR43140:SF1">
    <property type="entry name" value="TYPE I RESTRICTION ENZYME ECOKI SPECIFICITY SUBUNIT"/>
    <property type="match status" value="1"/>
</dbReference>
<dbReference type="AlphaFoldDB" id="A0A4R6HNK9"/>
<dbReference type="OrthoDB" id="9798929at2"/>
<dbReference type="InterPro" id="IPR044946">
    <property type="entry name" value="Restrct_endonuc_typeI_TRD_sf"/>
</dbReference>
<evidence type="ECO:0000313" key="6">
    <source>
        <dbReference type="Proteomes" id="UP000295150"/>
    </source>
</evidence>
<dbReference type="Gene3D" id="3.90.220.20">
    <property type="entry name" value="DNA methylase specificity domains"/>
    <property type="match status" value="2"/>
</dbReference>
<dbReference type="GO" id="GO:0003677">
    <property type="term" value="F:DNA binding"/>
    <property type="evidence" value="ECO:0007669"/>
    <property type="project" value="UniProtKB-KW"/>
</dbReference>
<dbReference type="CDD" id="cd17517">
    <property type="entry name" value="RMtype1_S_EcoKI_StySPI-TRD2-CR2_like"/>
    <property type="match status" value="1"/>
</dbReference>
<keyword evidence="6" id="KW-1185">Reference proteome</keyword>
<dbReference type="Gene3D" id="1.10.287.1120">
    <property type="entry name" value="Bipartite methylase S protein"/>
    <property type="match status" value="1"/>
</dbReference>
<dbReference type="SUPFAM" id="SSF116734">
    <property type="entry name" value="DNA methylase specificity domain"/>
    <property type="match status" value="2"/>
</dbReference>
<comment type="similarity">
    <text evidence="1">Belongs to the type-I restriction system S methylase family.</text>
</comment>
<organism evidence="5 6">
    <name type="scientific">Halomonas ventosae</name>
    <dbReference type="NCBI Taxonomy" id="229007"/>
    <lineage>
        <taxon>Bacteria</taxon>
        <taxon>Pseudomonadati</taxon>
        <taxon>Pseudomonadota</taxon>
        <taxon>Gammaproteobacteria</taxon>
        <taxon>Oceanospirillales</taxon>
        <taxon>Halomonadaceae</taxon>
        <taxon>Halomonas</taxon>
    </lineage>
</organism>
<feature type="domain" description="Type I restriction modification DNA specificity" evidence="4">
    <location>
        <begin position="234"/>
        <end position="405"/>
    </location>
</feature>
<dbReference type="GO" id="GO:0009307">
    <property type="term" value="P:DNA restriction-modification system"/>
    <property type="evidence" value="ECO:0007669"/>
    <property type="project" value="UniProtKB-KW"/>
</dbReference>
<gene>
    <name evidence="5" type="ORF">DFO68_106154</name>
</gene>